<proteinExistence type="predicted"/>
<evidence type="ECO:0000313" key="2">
    <source>
        <dbReference type="Proteomes" id="UP001454036"/>
    </source>
</evidence>
<dbReference type="Proteomes" id="UP001454036">
    <property type="component" value="Unassembled WGS sequence"/>
</dbReference>
<gene>
    <name evidence="1" type="ORF">LIER_22886</name>
</gene>
<reference evidence="1 2" key="1">
    <citation type="submission" date="2024-01" db="EMBL/GenBank/DDBJ databases">
        <title>The complete chloroplast genome sequence of Lithospermum erythrorhizon: insights into the phylogenetic relationship among Boraginaceae species and the maternal lineages of purple gromwells.</title>
        <authorList>
            <person name="Okada T."/>
            <person name="Watanabe K."/>
        </authorList>
    </citation>
    <scope>NUCLEOTIDE SEQUENCE [LARGE SCALE GENOMIC DNA]</scope>
</reference>
<organism evidence="1 2">
    <name type="scientific">Lithospermum erythrorhizon</name>
    <name type="common">Purple gromwell</name>
    <name type="synonym">Lithospermum officinale var. erythrorhizon</name>
    <dbReference type="NCBI Taxonomy" id="34254"/>
    <lineage>
        <taxon>Eukaryota</taxon>
        <taxon>Viridiplantae</taxon>
        <taxon>Streptophyta</taxon>
        <taxon>Embryophyta</taxon>
        <taxon>Tracheophyta</taxon>
        <taxon>Spermatophyta</taxon>
        <taxon>Magnoliopsida</taxon>
        <taxon>eudicotyledons</taxon>
        <taxon>Gunneridae</taxon>
        <taxon>Pentapetalae</taxon>
        <taxon>asterids</taxon>
        <taxon>lamiids</taxon>
        <taxon>Boraginales</taxon>
        <taxon>Boraginaceae</taxon>
        <taxon>Boraginoideae</taxon>
        <taxon>Lithospermeae</taxon>
        <taxon>Lithospermum</taxon>
    </lineage>
</organism>
<comment type="caution">
    <text evidence="1">The sequence shown here is derived from an EMBL/GenBank/DDBJ whole genome shotgun (WGS) entry which is preliminary data.</text>
</comment>
<keyword evidence="2" id="KW-1185">Reference proteome</keyword>
<evidence type="ECO:0000313" key="1">
    <source>
        <dbReference type="EMBL" id="GAA0168084.1"/>
    </source>
</evidence>
<protein>
    <submittedName>
        <fullName evidence="1">Uncharacterized protein</fullName>
    </submittedName>
</protein>
<accession>A0AAV3QWQ3</accession>
<dbReference type="EMBL" id="BAABME010006341">
    <property type="protein sequence ID" value="GAA0168084.1"/>
    <property type="molecule type" value="Genomic_DNA"/>
</dbReference>
<name>A0AAV3QWQ3_LITER</name>
<sequence>MGFISMFLPFDLSWGLSGQLSFSSTHSASHQLVRWSASSPGASTACFLQLGRGGGTLYLLETLDCPPSLVALGAWWMLQCPGVLLPFESSSWECLRCSCWSSSSELFYSFALAFSPTSTYDMIFENIGYL</sequence>
<dbReference type="AlphaFoldDB" id="A0AAV3QWQ3"/>